<dbReference type="GO" id="GO:0004657">
    <property type="term" value="F:proline dehydrogenase activity"/>
    <property type="evidence" value="ECO:0007669"/>
    <property type="project" value="UniProtKB-EC"/>
</dbReference>
<keyword evidence="9" id="KW-1185">Reference proteome</keyword>
<evidence type="ECO:0000313" key="8">
    <source>
        <dbReference type="EMBL" id="KAK3202908.1"/>
    </source>
</evidence>
<keyword evidence="4 5" id="KW-0642">Proline metabolism</keyword>
<accession>A0AAN6LR58</accession>
<keyword evidence="3 5" id="KW-0560">Oxidoreductase</keyword>
<dbReference type="Pfam" id="PF01619">
    <property type="entry name" value="Pro_dh"/>
    <property type="match status" value="1"/>
</dbReference>
<dbReference type="PANTHER" id="PTHR13914:SF0">
    <property type="entry name" value="PROLINE DEHYDROGENASE 1, MITOCHONDRIAL"/>
    <property type="match status" value="1"/>
</dbReference>
<dbReference type="InterPro" id="IPR002872">
    <property type="entry name" value="Proline_DH_dom"/>
</dbReference>
<sequence>MRSRIISRARPNSFRVPRIQFRAPITTTSTATPFRRKENAVQPRVQTNPQERVFQQLPLSDLVRTLSVLSVAALPAPLLSAIVGFVRRHSNIIVSSRILSWPIRKTFYQAFCVGEYKSEIAANIATLRSRGINGVVLSFAREAKLDGSATTSAAGAEDKALKSWVASNIETISQVSSSDYIAVKFTGAGAASVKAMQDYNYTDAMKTEGLKALKDGMFEVCEFAKQKGVKVMVDAESSLHQPAIDYLTLEAMAAYNTNGSAVVFNTYQMYLKSSLDNLKSHLQLSASKNYTMGIKLVRGAYIYVEPNRGGLIHDTKPDTDSAYDQAVDMLLRGTRSDADSKPWTAEVMLATHNTQSVDKAMALYKERDHKGQPVQKLVFAQLMGMADEISMKLARDIKGMEGEAKNGSEEGGGESGCGGEE</sequence>
<dbReference type="SUPFAM" id="SSF51730">
    <property type="entry name" value="FAD-linked oxidoreductase"/>
    <property type="match status" value="1"/>
</dbReference>
<keyword evidence="5" id="KW-0274">FAD</keyword>
<evidence type="ECO:0000313" key="9">
    <source>
        <dbReference type="Proteomes" id="UP001280581"/>
    </source>
</evidence>
<comment type="catalytic activity">
    <reaction evidence="5">
        <text>L-proline + a quinone = (S)-1-pyrroline-5-carboxylate + a quinol + H(+)</text>
        <dbReference type="Rhea" id="RHEA:23784"/>
        <dbReference type="ChEBI" id="CHEBI:15378"/>
        <dbReference type="ChEBI" id="CHEBI:17388"/>
        <dbReference type="ChEBI" id="CHEBI:24646"/>
        <dbReference type="ChEBI" id="CHEBI:60039"/>
        <dbReference type="ChEBI" id="CHEBI:132124"/>
        <dbReference type="EC" id="1.5.5.2"/>
    </reaction>
</comment>
<organism evidence="8 9">
    <name type="scientific">Pseudopithomyces chartarum</name>
    <dbReference type="NCBI Taxonomy" id="1892770"/>
    <lineage>
        <taxon>Eukaryota</taxon>
        <taxon>Fungi</taxon>
        <taxon>Dikarya</taxon>
        <taxon>Ascomycota</taxon>
        <taxon>Pezizomycotina</taxon>
        <taxon>Dothideomycetes</taxon>
        <taxon>Pleosporomycetidae</taxon>
        <taxon>Pleosporales</taxon>
        <taxon>Massarineae</taxon>
        <taxon>Didymosphaeriaceae</taxon>
        <taxon>Pseudopithomyces</taxon>
    </lineage>
</organism>
<reference evidence="8 9" key="1">
    <citation type="submission" date="2021-02" db="EMBL/GenBank/DDBJ databases">
        <title>Genome assembly of Pseudopithomyces chartarum.</title>
        <authorList>
            <person name="Jauregui R."/>
            <person name="Singh J."/>
            <person name="Voisey C."/>
        </authorList>
    </citation>
    <scope>NUCLEOTIDE SEQUENCE [LARGE SCALE GENOMIC DNA]</scope>
    <source>
        <strain evidence="8 9">AGR01</strain>
    </source>
</reference>
<evidence type="ECO:0000256" key="4">
    <source>
        <dbReference type="ARBA" id="ARBA00023062"/>
    </source>
</evidence>
<dbReference type="GO" id="GO:0005739">
    <property type="term" value="C:mitochondrion"/>
    <property type="evidence" value="ECO:0007669"/>
    <property type="project" value="TreeGrafter"/>
</dbReference>
<comment type="function">
    <text evidence="5">Converts proline to delta-1-pyrroline-5-carboxylate.</text>
</comment>
<evidence type="ECO:0000256" key="3">
    <source>
        <dbReference type="ARBA" id="ARBA00023002"/>
    </source>
</evidence>
<feature type="domain" description="Proline dehydrogenase" evidence="7">
    <location>
        <begin position="122"/>
        <end position="396"/>
    </location>
</feature>
<comment type="caution">
    <text evidence="8">The sequence shown here is derived from an EMBL/GenBank/DDBJ whole genome shotgun (WGS) entry which is preliminary data.</text>
</comment>
<proteinExistence type="inferred from homology"/>
<evidence type="ECO:0000256" key="5">
    <source>
        <dbReference type="RuleBase" id="RU364054"/>
    </source>
</evidence>
<dbReference type="Gene3D" id="3.20.20.220">
    <property type="match status" value="1"/>
</dbReference>
<gene>
    <name evidence="8" type="ORF">GRF29_154g1157102</name>
</gene>
<dbReference type="EMBL" id="WVTA01000013">
    <property type="protein sequence ID" value="KAK3202908.1"/>
    <property type="molecule type" value="Genomic_DNA"/>
</dbReference>
<feature type="region of interest" description="Disordered" evidence="6">
    <location>
        <begin position="400"/>
        <end position="421"/>
    </location>
</feature>
<name>A0AAN6LR58_9PLEO</name>
<keyword evidence="5" id="KW-0285">Flavoprotein</keyword>
<evidence type="ECO:0000256" key="6">
    <source>
        <dbReference type="SAM" id="MobiDB-lite"/>
    </source>
</evidence>
<dbReference type="AlphaFoldDB" id="A0AAN6LR58"/>
<dbReference type="Proteomes" id="UP001280581">
    <property type="component" value="Unassembled WGS sequence"/>
</dbReference>
<protein>
    <recommendedName>
        <fullName evidence="2 5">Proline dehydrogenase</fullName>
        <ecNumber evidence="2 5">1.5.5.2</ecNumber>
    </recommendedName>
</protein>
<dbReference type="PANTHER" id="PTHR13914">
    <property type="entry name" value="PROLINE OXIDASE"/>
    <property type="match status" value="1"/>
</dbReference>
<dbReference type="InterPro" id="IPR015659">
    <property type="entry name" value="Proline_oxidase"/>
</dbReference>
<dbReference type="EC" id="1.5.5.2" evidence="2 5"/>
<evidence type="ECO:0000256" key="1">
    <source>
        <dbReference type="ARBA" id="ARBA00005869"/>
    </source>
</evidence>
<dbReference type="GO" id="GO:0071949">
    <property type="term" value="F:FAD binding"/>
    <property type="evidence" value="ECO:0007669"/>
    <property type="project" value="TreeGrafter"/>
</dbReference>
<dbReference type="GO" id="GO:0010133">
    <property type="term" value="P:L-proline catabolic process to L-glutamate"/>
    <property type="evidence" value="ECO:0007669"/>
    <property type="project" value="TreeGrafter"/>
</dbReference>
<evidence type="ECO:0000259" key="7">
    <source>
        <dbReference type="Pfam" id="PF01619"/>
    </source>
</evidence>
<comment type="cofactor">
    <cofactor evidence="5">
        <name>FAD</name>
        <dbReference type="ChEBI" id="CHEBI:57692"/>
    </cofactor>
</comment>
<dbReference type="InterPro" id="IPR029041">
    <property type="entry name" value="FAD-linked_oxidoreductase-like"/>
</dbReference>
<evidence type="ECO:0000256" key="2">
    <source>
        <dbReference type="ARBA" id="ARBA00012695"/>
    </source>
</evidence>
<feature type="compositionally biased region" description="Gly residues" evidence="6">
    <location>
        <begin position="409"/>
        <end position="421"/>
    </location>
</feature>
<comment type="similarity">
    <text evidence="1 5">Belongs to the proline oxidase family.</text>
</comment>